<dbReference type="NCBIfam" id="NF004283">
    <property type="entry name" value="PRK05692.1"/>
    <property type="match status" value="1"/>
</dbReference>
<dbReference type="PANTHER" id="PTHR42738">
    <property type="entry name" value="HYDROXYMETHYLGLUTARYL-COA LYASE"/>
    <property type="match status" value="1"/>
</dbReference>
<reference evidence="5 6" key="1">
    <citation type="submission" date="2016-10" db="EMBL/GenBank/DDBJ databases">
        <authorList>
            <person name="de Groot N.N."/>
        </authorList>
    </citation>
    <scope>NUCLEOTIDE SEQUENCE [LARGE SCALE GENOMIC DNA]</scope>
    <source>
        <strain evidence="5 6">GAS522</strain>
    </source>
</reference>
<dbReference type="InterPro" id="IPR043594">
    <property type="entry name" value="HMGL"/>
</dbReference>
<sequence length="319" mass="34461">MALKLPKNIVIAEVGPRDGLQSFPRWIDTDTKVAIIDRLSDLGLPVVEVSSFAHPKVIPHLRDAEEVFQRIKRRPGTVYRALVPNARGAERAALARVDEMLGLITISATYTRKNQNMTIDQAIEQNLESFRIAEARQIPFVMALGMAFWCAYEGSIAEADVIAVVRRLHDGGIRRFYLAGSLGMEDPAHVNRLFARLGALFPDAGFGFHIHNLSGMATANILAALDAGAEWLEGAICGIGGGIAMPNKLGSVGNFPTEDLVAMLAEMGIETGLDPERVVATSHAIAGILGIEPQSHRGNGATRKAVMNLASTNPNMRYS</sequence>
<gene>
    <name evidence="5" type="ORF">SAMN05444171_2185</name>
</gene>
<dbReference type="OrthoDB" id="9784013at2"/>
<evidence type="ECO:0000256" key="2">
    <source>
        <dbReference type="ARBA" id="ARBA00022723"/>
    </source>
</evidence>
<dbReference type="Proteomes" id="UP000183208">
    <property type="component" value="Unassembled WGS sequence"/>
</dbReference>
<evidence type="ECO:0000256" key="3">
    <source>
        <dbReference type="ARBA" id="ARBA00023239"/>
    </source>
</evidence>
<keyword evidence="3 5" id="KW-0456">Lyase</keyword>
<feature type="domain" description="Pyruvate carboxyltransferase" evidence="4">
    <location>
        <begin position="9"/>
        <end position="279"/>
    </location>
</feature>
<dbReference type="EMBL" id="FNTI01000001">
    <property type="protein sequence ID" value="SEC75505.1"/>
    <property type="molecule type" value="Genomic_DNA"/>
</dbReference>
<dbReference type="GO" id="GO:0046872">
    <property type="term" value="F:metal ion binding"/>
    <property type="evidence" value="ECO:0007669"/>
    <property type="project" value="UniProtKB-KW"/>
</dbReference>
<name>A0A1M6W308_9BRAD</name>
<evidence type="ECO:0000256" key="1">
    <source>
        <dbReference type="ARBA" id="ARBA00009405"/>
    </source>
</evidence>
<evidence type="ECO:0000313" key="6">
    <source>
        <dbReference type="Proteomes" id="UP000183208"/>
    </source>
</evidence>
<dbReference type="Pfam" id="PF00682">
    <property type="entry name" value="HMGL-like"/>
    <property type="match status" value="1"/>
</dbReference>
<proteinExistence type="inferred from homology"/>
<accession>A0A1M6W308</accession>
<evidence type="ECO:0000313" key="5">
    <source>
        <dbReference type="EMBL" id="SEC75505.1"/>
    </source>
</evidence>
<dbReference type="RefSeq" id="WP_074818713.1">
    <property type="nucleotide sequence ID" value="NZ_FNTI01000001.1"/>
</dbReference>
<evidence type="ECO:0000259" key="4">
    <source>
        <dbReference type="PROSITE" id="PS50991"/>
    </source>
</evidence>
<dbReference type="PANTHER" id="PTHR42738:SF7">
    <property type="entry name" value="HYDROXYMETHYLGLUTARYL-COA LYASE"/>
    <property type="match status" value="1"/>
</dbReference>
<comment type="similarity">
    <text evidence="1">Belongs to the HMG-CoA lyase family.</text>
</comment>
<dbReference type="GO" id="GO:0004419">
    <property type="term" value="F:hydroxymethylglutaryl-CoA lyase activity"/>
    <property type="evidence" value="ECO:0007669"/>
    <property type="project" value="TreeGrafter"/>
</dbReference>
<dbReference type="AlphaFoldDB" id="A0A1M6W308"/>
<organism evidence="5 6">
    <name type="scientific">Bradyrhizobium lablabi</name>
    <dbReference type="NCBI Taxonomy" id="722472"/>
    <lineage>
        <taxon>Bacteria</taxon>
        <taxon>Pseudomonadati</taxon>
        <taxon>Pseudomonadota</taxon>
        <taxon>Alphaproteobacteria</taxon>
        <taxon>Hyphomicrobiales</taxon>
        <taxon>Nitrobacteraceae</taxon>
        <taxon>Bradyrhizobium</taxon>
    </lineage>
</organism>
<dbReference type="GO" id="GO:0046951">
    <property type="term" value="P:ketone body biosynthetic process"/>
    <property type="evidence" value="ECO:0007669"/>
    <property type="project" value="TreeGrafter"/>
</dbReference>
<dbReference type="CDD" id="cd07938">
    <property type="entry name" value="DRE_TIM_HMGL"/>
    <property type="match status" value="1"/>
</dbReference>
<keyword evidence="2" id="KW-0479">Metal-binding</keyword>
<dbReference type="SUPFAM" id="SSF51569">
    <property type="entry name" value="Aldolase"/>
    <property type="match status" value="1"/>
</dbReference>
<dbReference type="Gene3D" id="3.20.20.70">
    <property type="entry name" value="Aldolase class I"/>
    <property type="match status" value="1"/>
</dbReference>
<dbReference type="InterPro" id="IPR013785">
    <property type="entry name" value="Aldolase_TIM"/>
</dbReference>
<protein>
    <submittedName>
        <fullName evidence="5">Hydroxymethylglutaryl-CoA lyase</fullName>
    </submittedName>
</protein>
<dbReference type="GO" id="GO:0006552">
    <property type="term" value="P:L-leucine catabolic process"/>
    <property type="evidence" value="ECO:0007669"/>
    <property type="project" value="TreeGrafter"/>
</dbReference>
<dbReference type="InterPro" id="IPR000891">
    <property type="entry name" value="PYR_CT"/>
</dbReference>
<dbReference type="PROSITE" id="PS50991">
    <property type="entry name" value="PYR_CT"/>
    <property type="match status" value="1"/>
</dbReference>